<reference evidence="1" key="1">
    <citation type="submission" date="2021-01" db="EMBL/GenBank/DDBJ databases">
        <authorList>
            <person name="Corre E."/>
            <person name="Pelletier E."/>
            <person name="Niang G."/>
            <person name="Scheremetjew M."/>
            <person name="Finn R."/>
            <person name="Kale V."/>
            <person name="Holt S."/>
            <person name="Cochrane G."/>
            <person name="Meng A."/>
            <person name="Brown T."/>
            <person name="Cohen L."/>
        </authorList>
    </citation>
    <scope>NUCLEOTIDE SEQUENCE</scope>
    <source>
        <strain evidence="1">CCMP1594</strain>
    </source>
</reference>
<organism evidence="1">
    <name type="scientific">Eutreptiella gymnastica</name>
    <dbReference type="NCBI Taxonomy" id="73025"/>
    <lineage>
        <taxon>Eukaryota</taxon>
        <taxon>Discoba</taxon>
        <taxon>Euglenozoa</taxon>
        <taxon>Euglenida</taxon>
        <taxon>Spirocuta</taxon>
        <taxon>Euglenophyceae</taxon>
        <taxon>Eutreptiales</taxon>
        <taxon>Eutreptiaceae</taxon>
        <taxon>Eutreptiella</taxon>
    </lineage>
</organism>
<sequence>MFLAISAFLWVIDAETPRTPYLKSLDKVTVIAIAATVLIAIETIAIKQLTLWGLAETVAEPLDAGLGVIMCCIMNWRFCQILWNDSAEWRKLRGKAPATDQSGEEALKKLVQSQQRYSKVGASVEDYVEDPVEDHVEDLAEKKKQ</sequence>
<evidence type="ECO:0000313" key="1">
    <source>
        <dbReference type="EMBL" id="CAE0801998.1"/>
    </source>
</evidence>
<proteinExistence type="predicted"/>
<dbReference type="AlphaFoldDB" id="A0A7S4CNF9"/>
<name>A0A7S4CNF9_9EUGL</name>
<accession>A0A7S4CNF9</accession>
<dbReference type="EMBL" id="HBJA01038400">
    <property type="protein sequence ID" value="CAE0801998.1"/>
    <property type="molecule type" value="Transcribed_RNA"/>
</dbReference>
<protein>
    <submittedName>
        <fullName evidence="1">Uncharacterized protein</fullName>
    </submittedName>
</protein>
<gene>
    <name evidence="1" type="ORF">EGYM00163_LOCUS13119</name>
</gene>